<evidence type="ECO:0000256" key="1">
    <source>
        <dbReference type="ARBA" id="ARBA00008702"/>
    </source>
</evidence>
<reference evidence="6 7" key="1">
    <citation type="submission" date="2019-09" db="EMBL/GenBank/DDBJ databases">
        <title>Bird 10,000 Genomes (B10K) Project - Family phase.</title>
        <authorList>
            <person name="Zhang G."/>
        </authorList>
    </citation>
    <scope>NUCLEOTIDE SEQUENCE [LARGE SCALE GENOMIC DNA]</scope>
    <source>
        <strain evidence="6">B10K-DU-001-47</strain>
        <tissue evidence="6">Muscle</tissue>
    </source>
</reference>
<accession>A0A7L0BRR2</accession>
<evidence type="ECO:0000256" key="3">
    <source>
        <dbReference type="ARBA" id="ARBA00022744"/>
    </source>
</evidence>
<comment type="caution">
    <text evidence="6">The sequence shown here is derived from an EMBL/GenBank/DDBJ whole genome shotgun (WGS) entry which is preliminary data.</text>
</comment>
<keyword evidence="7" id="KW-1185">Reference proteome</keyword>
<feature type="non-terminal residue" evidence="6">
    <location>
        <position position="1"/>
    </location>
</feature>
<keyword evidence="3 5" id="KW-0416">Keratin</keyword>
<evidence type="ECO:0000256" key="2">
    <source>
        <dbReference type="ARBA" id="ARBA00011806"/>
    </source>
</evidence>
<evidence type="ECO:0000313" key="6">
    <source>
        <dbReference type="EMBL" id="NXJ44401.1"/>
    </source>
</evidence>
<dbReference type="PANTHER" id="PTHR31203:SF1">
    <property type="entry name" value="BETA-KERATIN-RELATED PROTEIN-RELATED"/>
    <property type="match status" value="1"/>
</dbReference>
<dbReference type="Proteomes" id="UP000537039">
    <property type="component" value="Unassembled WGS sequence"/>
</dbReference>
<comment type="similarity">
    <text evidence="1 5">Belongs to the avian keratin family.</text>
</comment>
<evidence type="ECO:0000256" key="4">
    <source>
        <dbReference type="ARBA" id="ARBA00022990"/>
    </source>
</evidence>
<evidence type="ECO:0000313" key="7">
    <source>
        <dbReference type="Proteomes" id="UP000537039"/>
    </source>
</evidence>
<dbReference type="AlphaFoldDB" id="A0A7L0BRR2"/>
<comment type="subunit">
    <text evidence="2 5">The avian keratins (F-ker, S-ker, C-ker and B-ker) are a complex mixture of very similar polypeptides.</text>
</comment>
<organism evidence="6 7">
    <name type="scientific">Ciconia maguari</name>
    <dbReference type="NCBI Taxonomy" id="52777"/>
    <lineage>
        <taxon>Eukaryota</taxon>
        <taxon>Metazoa</taxon>
        <taxon>Chordata</taxon>
        <taxon>Craniata</taxon>
        <taxon>Vertebrata</taxon>
        <taxon>Euteleostomi</taxon>
        <taxon>Archelosauria</taxon>
        <taxon>Archosauria</taxon>
        <taxon>Dinosauria</taxon>
        <taxon>Saurischia</taxon>
        <taxon>Theropoda</taxon>
        <taxon>Coelurosauria</taxon>
        <taxon>Aves</taxon>
        <taxon>Neognathae</taxon>
        <taxon>Neoaves</taxon>
        <taxon>Aequornithes</taxon>
        <taxon>Ciconiiformes</taxon>
        <taxon>Ciconiidae</taxon>
        <taxon>Ciconia</taxon>
    </lineage>
</organism>
<dbReference type="PANTHER" id="PTHR31203">
    <property type="entry name" value="BETA-KERATIN-RELATED PROTEIN-RELATED"/>
    <property type="match status" value="1"/>
</dbReference>
<dbReference type="InterPro" id="IPR003461">
    <property type="entry name" value="Keratin"/>
</dbReference>
<proteinExistence type="inferred from homology"/>
<evidence type="ECO:0000256" key="5">
    <source>
        <dbReference type="RuleBase" id="RU364002"/>
    </source>
</evidence>
<dbReference type="EMBL" id="VXAE01019289">
    <property type="protein sequence ID" value="NXJ44401.1"/>
    <property type="molecule type" value="Genomic_DNA"/>
</dbReference>
<feature type="non-terminal residue" evidence="6">
    <location>
        <position position="105"/>
    </location>
</feature>
<dbReference type="GO" id="GO:0005882">
    <property type="term" value="C:intermediate filament"/>
    <property type="evidence" value="ECO:0007669"/>
    <property type="project" value="UniProtKB-KW"/>
</dbReference>
<sequence length="105" mass="10776">MSCYDLCPTTSSIACPQPIANSCNEPCVRQCPDSTALIQPPPVVGSVGIGGVYGSGSLYGYGGSLGYGAQYGYGSSALSTLGSGYCSPYSSRRYSRFLRSSCGPC</sequence>
<name>A0A7L0BRR2_9AVES</name>
<dbReference type="GO" id="GO:0005200">
    <property type="term" value="F:structural constituent of cytoskeleton"/>
    <property type="evidence" value="ECO:0007669"/>
    <property type="project" value="InterPro"/>
</dbReference>
<gene>
    <name evidence="6" type="primary">Krsc_8</name>
    <name evidence="6" type="ORF">CICMAG_R11386</name>
</gene>
<protein>
    <recommendedName>
        <fullName evidence="5">Keratin</fullName>
    </recommendedName>
</protein>
<keyword evidence="4" id="KW-0007">Acetylation</keyword>
<dbReference type="Pfam" id="PF02422">
    <property type="entry name" value="Keratin"/>
    <property type="match status" value="1"/>
</dbReference>